<proteinExistence type="predicted"/>
<organism evidence="1">
    <name type="scientific">Leptolyngbya sp. NK1-12</name>
    <dbReference type="NCBI Taxonomy" id="2547451"/>
    <lineage>
        <taxon>Bacteria</taxon>
        <taxon>Bacillati</taxon>
        <taxon>Cyanobacteriota</taxon>
        <taxon>Cyanophyceae</taxon>
        <taxon>Leptolyngbyales</taxon>
        <taxon>Leptolyngbyaceae</taxon>
        <taxon>Leptolyngbya group</taxon>
        <taxon>Leptolyngbya</taxon>
    </lineage>
</organism>
<reference evidence="1" key="1">
    <citation type="submission" date="2020-05" db="EMBL/GenBank/DDBJ databases">
        <authorList>
            <person name="Zhu T."/>
            <person name="Keshari N."/>
            <person name="Lu X."/>
        </authorList>
    </citation>
    <scope>NUCLEOTIDE SEQUENCE</scope>
    <source>
        <strain evidence="1">NK1-12</strain>
    </source>
</reference>
<gene>
    <name evidence="1" type="ORF">HJG54_01575</name>
</gene>
<dbReference type="InterPro" id="IPR019728">
    <property type="entry name" value="DUF2605"/>
</dbReference>
<dbReference type="EMBL" id="CP053586">
    <property type="protein sequence ID" value="WNZ21682.1"/>
    <property type="molecule type" value="Genomic_DNA"/>
</dbReference>
<dbReference type="RefSeq" id="WP_316432964.1">
    <property type="nucleotide sequence ID" value="NZ_CP053586.1"/>
</dbReference>
<sequence length="119" mass="13841">MFNPGSNLPEPELLKALLQPLLEDFEYWFKRARILLEDYTIDFLGEEQQAMLLERVKQAQQEVSTAQLLFRTTGGQVGVETSVLVPWHQLVTECWQVGMKFRLENPDITIQERFDSSQP</sequence>
<dbReference type="AlphaFoldDB" id="A0AA96W8H1"/>
<name>A0AA96W8H1_9CYAN</name>
<evidence type="ECO:0000313" key="1">
    <source>
        <dbReference type="EMBL" id="WNZ21682.1"/>
    </source>
</evidence>
<protein>
    <submittedName>
        <fullName evidence="1">DUF2605 domain-containing protein</fullName>
    </submittedName>
</protein>
<accession>A0AA96W8H1</accession>
<dbReference type="Pfam" id="PF10792">
    <property type="entry name" value="DUF2605"/>
    <property type="match status" value="1"/>
</dbReference>